<dbReference type="GO" id="GO:0005737">
    <property type="term" value="C:cytoplasm"/>
    <property type="evidence" value="ECO:0007669"/>
    <property type="project" value="UniProtKB-SubCell"/>
</dbReference>
<dbReference type="SMART" id="SM00449">
    <property type="entry name" value="SPRY"/>
    <property type="match status" value="1"/>
</dbReference>
<dbReference type="AlphaFoldDB" id="A0A0D9SCA0"/>
<dbReference type="PRINTS" id="PR01407">
    <property type="entry name" value="BUTYPHLNCDUF"/>
</dbReference>
<dbReference type="PROSITE" id="PS50089">
    <property type="entry name" value="ZF_RING_2"/>
    <property type="match status" value="1"/>
</dbReference>
<dbReference type="InterPro" id="IPR013083">
    <property type="entry name" value="Znf_RING/FYVE/PHD"/>
</dbReference>
<dbReference type="GeneID" id="103240554"/>
<dbReference type="EC" id="2.3.2.27" evidence="3"/>
<dbReference type="Gene3D" id="2.60.120.920">
    <property type="match status" value="1"/>
</dbReference>
<dbReference type="SMART" id="SM00184">
    <property type="entry name" value="RING"/>
    <property type="match status" value="1"/>
</dbReference>
<dbReference type="EMBL" id="AQIB01068823">
    <property type="status" value="NOT_ANNOTATED_CDS"/>
    <property type="molecule type" value="Genomic_DNA"/>
</dbReference>
<dbReference type="InterPro" id="IPR043136">
    <property type="entry name" value="B30.2/SPRY_sf"/>
</dbReference>
<dbReference type="Gene3D" id="3.30.40.10">
    <property type="entry name" value="Zinc/RING finger domain, C3HC4 (zinc finger)"/>
    <property type="match status" value="1"/>
</dbReference>
<keyword evidence="13" id="KW-1185">Reference proteome</keyword>
<evidence type="ECO:0000256" key="2">
    <source>
        <dbReference type="ARBA" id="ARBA00004496"/>
    </source>
</evidence>
<dbReference type="Pfam" id="PF15227">
    <property type="entry name" value="zf-C3HC4_4"/>
    <property type="match status" value="1"/>
</dbReference>
<dbReference type="InterPro" id="IPR003877">
    <property type="entry name" value="SPRY_dom"/>
</dbReference>
<evidence type="ECO:0000256" key="7">
    <source>
        <dbReference type="ARBA" id="ARBA00022771"/>
    </source>
</evidence>
<evidence type="ECO:0000256" key="6">
    <source>
        <dbReference type="ARBA" id="ARBA00022723"/>
    </source>
</evidence>
<organism evidence="12 13">
    <name type="scientific">Chlorocebus sabaeus</name>
    <name type="common">Green monkey</name>
    <name type="synonym">Simia sabaea</name>
    <dbReference type="NCBI Taxonomy" id="60711"/>
    <lineage>
        <taxon>Eukaryota</taxon>
        <taxon>Metazoa</taxon>
        <taxon>Chordata</taxon>
        <taxon>Craniata</taxon>
        <taxon>Vertebrata</taxon>
        <taxon>Euteleostomi</taxon>
        <taxon>Mammalia</taxon>
        <taxon>Eutheria</taxon>
        <taxon>Euarchontoglires</taxon>
        <taxon>Primates</taxon>
        <taxon>Haplorrhini</taxon>
        <taxon>Catarrhini</taxon>
        <taxon>Cercopithecidae</taxon>
        <taxon>Cercopithecinae</taxon>
        <taxon>Chlorocebus</taxon>
    </lineage>
</organism>
<dbReference type="GO" id="GO:0008270">
    <property type="term" value="F:zinc ion binding"/>
    <property type="evidence" value="ECO:0007669"/>
    <property type="project" value="UniProtKB-KW"/>
</dbReference>
<evidence type="ECO:0000259" key="10">
    <source>
        <dbReference type="PROSITE" id="PS50089"/>
    </source>
</evidence>
<dbReference type="SUPFAM" id="SSF57850">
    <property type="entry name" value="RING/U-box"/>
    <property type="match status" value="1"/>
</dbReference>
<keyword evidence="7 9" id="KW-0863">Zinc-finger</keyword>
<dbReference type="PROSITE" id="PS00518">
    <property type="entry name" value="ZF_RING_1"/>
    <property type="match status" value="1"/>
</dbReference>
<dbReference type="InterPro" id="IPR050143">
    <property type="entry name" value="TRIM/RBCC"/>
</dbReference>
<evidence type="ECO:0000256" key="4">
    <source>
        <dbReference type="ARBA" id="ARBA00022490"/>
    </source>
</evidence>
<feature type="domain" description="RING-type" evidence="10">
    <location>
        <begin position="11"/>
        <end position="53"/>
    </location>
</feature>
<dbReference type="Pfam" id="PF00622">
    <property type="entry name" value="SPRY"/>
    <property type="match status" value="1"/>
</dbReference>
<dbReference type="InterPro" id="IPR003879">
    <property type="entry name" value="Butyrophylin_SPRY"/>
</dbReference>
<dbReference type="InterPro" id="IPR013320">
    <property type="entry name" value="ConA-like_dom_sf"/>
</dbReference>
<evidence type="ECO:0000259" key="11">
    <source>
        <dbReference type="PROSITE" id="PS50188"/>
    </source>
</evidence>
<dbReference type="InterPro" id="IPR006574">
    <property type="entry name" value="PRY"/>
</dbReference>
<dbReference type="CDD" id="cd16623">
    <property type="entry name" value="RING-HC_RFPL4B"/>
    <property type="match status" value="1"/>
</dbReference>
<dbReference type="STRING" id="60711.ENSCSAP00000018489"/>
<dbReference type="PROSITE" id="PS50188">
    <property type="entry name" value="B302_SPRY"/>
    <property type="match status" value="1"/>
</dbReference>
<evidence type="ECO:0000256" key="5">
    <source>
        <dbReference type="ARBA" id="ARBA00022679"/>
    </source>
</evidence>
<dbReference type="BioGRID-ORCS" id="103240554">
    <property type="hits" value="0 hits in 7 CRISPR screens"/>
</dbReference>
<dbReference type="CTD" id="442247"/>
<comment type="catalytic activity">
    <reaction evidence="1">
        <text>S-ubiquitinyl-[E2 ubiquitin-conjugating enzyme]-L-cysteine + [acceptor protein]-L-lysine = [E2 ubiquitin-conjugating enzyme]-L-cysteine + N(6)-ubiquitinyl-[acceptor protein]-L-lysine.</text>
        <dbReference type="EC" id="2.3.2.27"/>
    </reaction>
</comment>
<dbReference type="InterPro" id="IPR001841">
    <property type="entry name" value="Znf_RING"/>
</dbReference>
<dbReference type="eggNOG" id="KOG2177">
    <property type="taxonomic scope" value="Eukaryota"/>
</dbReference>
<dbReference type="Ensembl" id="ENSCSAT00000019064.1">
    <property type="protein sequence ID" value="ENSCSAP00000018489.1"/>
    <property type="gene ID" value="ENSCSAG00000018974.1"/>
</dbReference>
<gene>
    <name evidence="12" type="primary">RFPL4B</name>
</gene>
<evidence type="ECO:0000256" key="9">
    <source>
        <dbReference type="PROSITE-ProRule" id="PRU00175"/>
    </source>
</evidence>
<dbReference type="GO" id="GO:0061630">
    <property type="term" value="F:ubiquitin protein ligase activity"/>
    <property type="evidence" value="ECO:0007669"/>
    <property type="project" value="UniProtKB-EC"/>
</dbReference>
<protein>
    <recommendedName>
        <fullName evidence="3">RING-type E3 ubiquitin transferase</fullName>
        <ecNumber evidence="3">2.3.2.27</ecNumber>
    </recommendedName>
</protein>
<dbReference type="InterPro" id="IPR017907">
    <property type="entry name" value="Znf_RING_CS"/>
</dbReference>
<accession>A0A0D9SCA0</accession>
<name>A0A0D9SCA0_CHLSB</name>
<evidence type="ECO:0000313" key="13">
    <source>
        <dbReference type="Proteomes" id="UP000029965"/>
    </source>
</evidence>
<dbReference type="InterPro" id="IPR001870">
    <property type="entry name" value="B30.2/SPRY"/>
</dbReference>
<keyword evidence="6" id="KW-0479">Metal-binding</keyword>
<dbReference type="KEGG" id="csab:103240554"/>
<dbReference type="Proteomes" id="UP000029965">
    <property type="component" value="Chromosome 13"/>
</dbReference>
<dbReference type="SUPFAM" id="SSF49899">
    <property type="entry name" value="Concanavalin A-like lectins/glucanases"/>
    <property type="match status" value="1"/>
</dbReference>
<keyword evidence="5" id="KW-0808">Transferase</keyword>
<evidence type="ECO:0000313" key="12">
    <source>
        <dbReference type="Ensembl" id="ENSCSAP00000018489.1"/>
    </source>
</evidence>
<dbReference type="PANTHER" id="PTHR24103">
    <property type="entry name" value="E3 UBIQUITIN-PROTEIN LIGASE TRIM"/>
    <property type="match status" value="1"/>
</dbReference>
<dbReference type="FunFam" id="2.60.120.920:FF:000004">
    <property type="entry name" value="Butyrophilin subfamily 1 member A1"/>
    <property type="match status" value="1"/>
</dbReference>
<evidence type="ECO:0000256" key="3">
    <source>
        <dbReference type="ARBA" id="ARBA00012483"/>
    </source>
</evidence>
<keyword evidence="8" id="KW-0862">Zinc</keyword>
<dbReference type="SMART" id="SM00589">
    <property type="entry name" value="PRY"/>
    <property type="match status" value="1"/>
</dbReference>
<proteinExistence type="predicted"/>
<keyword evidence="4" id="KW-0963">Cytoplasm</keyword>
<dbReference type="OMA" id="FCFHCMQ"/>
<reference evidence="12" key="2">
    <citation type="submission" date="2025-08" db="UniProtKB">
        <authorList>
            <consortium name="Ensembl"/>
        </authorList>
    </citation>
    <scope>IDENTIFICATION</scope>
</reference>
<dbReference type="GeneTree" id="ENSGT00940000163194"/>
<feature type="domain" description="B30.2/SPRY" evidence="11">
    <location>
        <begin position="77"/>
        <end position="264"/>
    </location>
</feature>
<reference evidence="12" key="3">
    <citation type="submission" date="2025-09" db="UniProtKB">
        <authorList>
            <consortium name="Ensembl"/>
        </authorList>
    </citation>
    <scope>IDENTIFICATION</scope>
</reference>
<sequence>MAQNLQAELSCPVCLDFFSCPISLSCAHIFCFDCIQNWILENHDFRVMCPLCRDVVKAPPLEEWQVRAIALITKQHDNRLEQTLHMREELQRFREDVTLDAATASSLLVFSSDLRSAQPGKIHHDLTKDPRLTCVLGTPCFSSGRHYWEVTVGEVKSWSLGVCKESADRNSSDLSPEHGFWIISMEAGAIHANTDLERIPASPSLRRVGIFLDVEFEEIQFFDVDNNAHIYTHDSFFSLEPLRPFFCLELLGEGESGNVLTICP</sequence>
<comment type="subcellular location">
    <subcellularLocation>
        <location evidence="2">Cytoplasm</location>
    </subcellularLocation>
</comment>
<evidence type="ECO:0000256" key="8">
    <source>
        <dbReference type="ARBA" id="ARBA00022833"/>
    </source>
</evidence>
<evidence type="ECO:0000256" key="1">
    <source>
        <dbReference type="ARBA" id="ARBA00000900"/>
    </source>
</evidence>
<reference evidence="12 13" key="1">
    <citation type="submission" date="2014-03" db="EMBL/GenBank/DDBJ databases">
        <authorList>
            <person name="Warren W."/>
            <person name="Wilson R.K."/>
        </authorList>
    </citation>
    <scope>NUCLEOTIDE SEQUENCE</scope>
</reference>